<dbReference type="GO" id="GO:0019808">
    <property type="term" value="F:polyamine binding"/>
    <property type="evidence" value="ECO:0007669"/>
    <property type="project" value="InterPro"/>
</dbReference>
<evidence type="ECO:0000256" key="3">
    <source>
        <dbReference type="ARBA" id="ARBA00022729"/>
    </source>
</evidence>
<reference evidence="6" key="1">
    <citation type="submission" date="2012-09" db="EMBL/GenBank/DDBJ databases">
        <title>Metagenomic Characterization of a Microbial Community in Wastewater Detects High Levels of Antibiotic Resistance.</title>
        <authorList>
            <person name="Abrams M."/>
            <person name="Caldwell A."/>
            <person name="Vandaei E."/>
            <person name="Lee W."/>
            <person name="Perrott J."/>
            <person name="Khan S.Y."/>
            <person name="Ta J."/>
            <person name="Romero D."/>
            <person name="Nguyen V."/>
            <person name="Pourmand N."/>
            <person name="Ouverney C.C."/>
        </authorList>
    </citation>
    <scope>NUCLEOTIDE SEQUENCE</scope>
</reference>
<dbReference type="Gene3D" id="3.40.190.10">
    <property type="entry name" value="Periplasmic binding protein-like II"/>
    <property type="match status" value="2"/>
</dbReference>
<name>L7VW98_9BACT</name>
<evidence type="ECO:0000256" key="2">
    <source>
        <dbReference type="ARBA" id="ARBA00022448"/>
    </source>
</evidence>
<dbReference type="AlphaFoldDB" id="L7VW98"/>
<evidence type="ECO:0000256" key="5">
    <source>
        <dbReference type="SAM" id="MobiDB-lite"/>
    </source>
</evidence>
<evidence type="ECO:0000256" key="1">
    <source>
        <dbReference type="ARBA" id="ARBA00004418"/>
    </source>
</evidence>
<protein>
    <submittedName>
        <fullName evidence="6">Putative periplasmic spermidine/putrescine-binding protein</fullName>
    </submittedName>
</protein>
<dbReference type="PANTHER" id="PTHR30222:SF17">
    <property type="entry name" value="SPERMIDINE_PUTRESCINE-BINDING PERIPLASMIC PROTEIN"/>
    <property type="match status" value="1"/>
</dbReference>
<dbReference type="GO" id="GO:0015846">
    <property type="term" value="P:polyamine transport"/>
    <property type="evidence" value="ECO:0007669"/>
    <property type="project" value="InterPro"/>
</dbReference>
<evidence type="ECO:0000256" key="4">
    <source>
        <dbReference type="ARBA" id="ARBA00022764"/>
    </source>
</evidence>
<proteinExistence type="predicted"/>
<keyword evidence="2" id="KW-0813">Transport</keyword>
<dbReference type="InterPro" id="IPR001188">
    <property type="entry name" value="Sperm_putr-bd"/>
</dbReference>
<dbReference type="EMBL" id="JX649878">
    <property type="protein sequence ID" value="AGC71641.1"/>
    <property type="molecule type" value="Genomic_DNA"/>
</dbReference>
<keyword evidence="4" id="KW-0574">Periplasm</keyword>
<dbReference type="PRINTS" id="PR00909">
    <property type="entry name" value="SPERMDNBNDNG"/>
</dbReference>
<feature type="region of interest" description="Disordered" evidence="5">
    <location>
        <begin position="44"/>
        <end position="68"/>
    </location>
</feature>
<accession>L7VW98</accession>
<dbReference type="CDD" id="cd13590">
    <property type="entry name" value="PBP2_PotD_PotF_like"/>
    <property type="match status" value="1"/>
</dbReference>
<sequence>MSKPNEPLRMLAPTSFRQAISRRALFQIGGAAAGMAILAACGSSDDDSGDSGSSDTTTGGSSGGSTGGSDLLSQYSNVINQASGSLAMFTWGDYNDPDIVGELAESVIGVTMKVDYYPSNEDLITKLAAANGNSGFDIVVPTGPYLPQMIEKGLLQKLDKSLLPNIVNIDPIYLAQGWDPTNDYSVCKDWGSAGWIYNKTVFTTPITTWQEFMDATKGAGSGRTAWLDSSPNVVGPYFWANGINWNTEDAAELDACEKYLVEEIAPHIKGFDSYPSTAIAEGSFDLAMAWNGDARQAFVRIADAGGNPDDWAWSLGAPATELWMDNYCIPTGAPNPEAAHAWINWLLTPEISIKDLLYHGYHSGMKDIDKLMAELAPDAPRVDMIFFPADQVATMQIGEVNSAQDRHTEILDKMKAAAAG</sequence>
<dbReference type="PANTHER" id="PTHR30222">
    <property type="entry name" value="SPERMIDINE/PUTRESCINE-BINDING PERIPLASMIC PROTEIN"/>
    <property type="match status" value="1"/>
</dbReference>
<evidence type="ECO:0000313" key="6">
    <source>
        <dbReference type="EMBL" id="AGC71641.1"/>
    </source>
</evidence>
<feature type="compositionally biased region" description="Low complexity" evidence="5">
    <location>
        <begin position="50"/>
        <end position="59"/>
    </location>
</feature>
<dbReference type="Pfam" id="PF13416">
    <property type="entry name" value="SBP_bac_8"/>
    <property type="match status" value="1"/>
</dbReference>
<dbReference type="InterPro" id="IPR006059">
    <property type="entry name" value="SBP"/>
</dbReference>
<keyword evidence="3" id="KW-0732">Signal</keyword>
<dbReference type="SUPFAM" id="SSF53850">
    <property type="entry name" value="Periplasmic binding protein-like II"/>
    <property type="match status" value="1"/>
</dbReference>
<dbReference type="GO" id="GO:0042597">
    <property type="term" value="C:periplasmic space"/>
    <property type="evidence" value="ECO:0007669"/>
    <property type="project" value="UniProtKB-SubCell"/>
</dbReference>
<organism evidence="6">
    <name type="scientific">uncultured bacterium A1Q1_fos_1025</name>
    <dbReference type="NCBI Taxonomy" id="1256537"/>
    <lineage>
        <taxon>Bacteria</taxon>
        <taxon>environmental samples</taxon>
    </lineage>
</organism>
<comment type="subcellular location">
    <subcellularLocation>
        <location evidence="1">Periplasm</location>
    </subcellularLocation>
</comment>